<name>A0A172ZJS6_9BACL</name>
<dbReference type="InterPro" id="IPR018958">
    <property type="entry name" value="Knr4/Smi1-like_dom"/>
</dbReference>
<organism evidence="2 3">
    <name type="scientific">Paenibacillus bovis</name>
    <dbReference type="NCBI Taxonomy" id="1616788"/>
    <lineage>
        <taxon>Bacteria</taxon>
        <taxon>Bacillati</taxon>
        <taxon>Bacillota</taxon>
        <taxon>Bacilli</taxon>
        <taxon>Bacillales</taxon>
        <taxon>Paenibacillaceae</taxon>
        <taxon>Paenibacillus</taxon>
    </lineage>
</organism>
<dbReference type="STRING" id="1616788.AR543_18930"/>
<dbReference type="Proteomes" id="UP000078148">
    <property type="component" value="Chromosome"/>
</dbReference>
<gene>
    <name evidence="2" type="ORF">AR543_18930</name>
</gene>
<protein>
    <recommendedName>
        <fullName evidence="1">Knr4/Smi1-like domain-containing protein</fullName>
    </recommendedName>
</protein>
<feature type="domain" description="Knr4/Smi1-like" evidence="1">
    <location>
        <begin position="77"/>
        <end position="171"/>
    </location>
</feature>
<evidence type="ECO:0000313" key="2">
    <source>
        <dbReference type="EMBL" id="ANF97886.1"/>
    </source>
</evidence>
<accession>A0A172ZJS6</accession>
<evidence type="ECO:0000259" key="1">
    <source>
        <dbReference type="Pfam" id="PF09346"/>
    </source>
</evidence>
<dbReference type="Pfam" id="PF09346">
    <property type="entry name" value="SMI1_KNR4"/>
    <property type="match status" value="1"/>
</dbReference>
<evidence type="ECO:0000313" key="3">
    <source>
        <dbReference type="Proteomes" id="UP000078148"/>
    </source>
</evidence>
<dbReference type="Gene3D" id="3.40.1580.10">
    <property type="entry name" value="SMI1/KNR4-like"/>
    <property type="match status" value="1"/>
</dbReference>
<dbReference type="InterPro" id="IPR037883">
    <property type="entry name" value="Knr4/Smi1-like_sf"/>
</dbReference>
<reference evidence="2 3" key="2">
    <citation type="journal article" date="2016" name="Int. J. Syst. Evol. Microbiol.">
        <title>Paenibacillus bovis sp. nov., isolated from raw yak (Bos grunniens) milk.</title>
        <authorList>
            <person name="Gao C."/>
            <person name="Han J."/>
            <person name="Liu Z."/>
            <person name="Xu X."/>
            <person name="Hang F."/>
            <person name="Wu Z."/>
        </authorList>
    </citation>
    <scope>NUCLEOTIDE SEQUENCE [LARGE SCALE GENOMIC DNA]</scope>
    <source>
        <strain evidence="2 3">BD3526</strain>
    </source>
</reference>
<dbReference type="RefSeq" id="WP_060535979.1">
    <property type="nucleotide sequence ID" value="NZ_CP013023.1"/>
</dbReference>
<dbReference type="KEGG" id="pbv:AR543_18930"/>
<dbReference type="EMBL" id="CP013023">
    <property type="protein sequence ID" value="ANF97886.1"/>
    <property type="molecule type" value="Genomic_DNA"/>
</dbReference>
<proteinExistence type="predicted"/>
<keyword evidence="3" id="KW-1185">Reference proteome</keyword>
<dbReference type="AlphaFoldDB" id="A0A172ZJS6"/>
<dbReference type="SUPFAM" id="SSF160631">
    <property type="entry name" value="SMI1/KNR4-like"/>
    <property type="match status" value="1"/>
</dbReference>
<reference evidence="3" key="1">
    <citation type="submission" date="2015-10" db="EMBL/GenBank/DDBJ databases">
        <title>Genome of Paenibacillus bovis sp. nov.</title>
        <authorList>
            <person name="Wu Z."/>
            <person name="Gao C."/>
            <person name="Liu Z."/>
            <person name="Zheng H."/>
        </authorList>
    </citation>
    <scope>NUCLEOTIDE SEQUENCE [LARGE SCALE GENOMIC DNA]</scope>
    <source>
        <strain evidence="3">BD3526</strain>
    </source>
</reference>
<sequence length="184" mass="20891">MNERYAWNSIFEYQFTKEEPASAATIREFRDSWNRSLTAEEIYEYSSRQTNPFPVSSPLHSQYKPLDPSTWRLPQQPLPDSYLQLLAYANGGEFQTGERNFAFFGTEDLREMNLVYEIPYYMAGAVSFGMDGGGNHYLFDMRAGRVNGEYPIVLASSGNLGFEDCMHAANSLLELCTGREALDG</sequence>